<evidence type="ECO:0000313" key="1">
    <source>
        <dbReference type="EMBL" id="KAJ8609818.1"/>
    </source>
</evidence>
<dbReference type="GO" id="GO:0016787">
    <property type="term" value="F:hydrolase activity"/>
    <property type="evidence" value="ECO:0007669"/>
    <property type="project" value="InterPro"/>
</dbReference>
<reference evidence="1" key="1">
    <citation type="submission" date="2023-01" db="EMBL/GenBank/DDBJ databases">
        <title>Metagenome sequencing of chrysophaentin producing Chrysophaeum taylorii.</title>
        <authorList>
            <person name="Davison J."/>
            <person name="Bewley C."/>
        </authorList>
    </citation>
    <scope>NUCLEOTIDE SEQUENCE</scope>
    <source>
        <strain evidence="1">NIES-1699</strain>
    </source>
</reference>
<keyword evidence="2" id="KW-1185">Reference proteome</keyword>
<dbReference type="Pfam" id="PF03283">
    <property type="entry name" value="PAE"/>
    <property type="match status" value="1"/>
</dbReference>
<dbReference type="PANTHER" id="PTHR21562:SF122">
    <property type="entry name" value="PALMITOLEOYL-PROTEIN CARBOXYLESTERASE NOTUM"/>
    <property type="match status" value="1"/>
</dbReference>
<accession>A0AAD7UJY9</accession>
<sequence>MIRGFLLVASVSAWSCNDEGATTVLRQRSLADPLAVCNDGSPASYYFREGSAKKWLVYLAGGGECWDEVSCEMRENGTAYPYHDCATSSVESPCFMSSKDYPAACNKTGIFSANASENPALAGATVAYLPYCTSDAHVGDAAFGRWQFRGRRVVAALVRDLESLGMGREGTTVVFGGGSAGARGAMLWLDALDSFEVHGFLDSPYYLDLRPYAASFVGFPEISEAARRNFNVTVDDRCARAYFQDVWKCTMGQYALPFVRTRRLVVAAQFDSWQLSNAVLGYDGIVASPNLEPGPELDYVLAFGAATRSLLFSTTTEGPKFSTACWSHHQSESASFWTAQSLDNATQASALSAFLHLNAEDAPDHIDTCAGFDCGRCG</sequence>
<proteinExistence type="predicted"/>
<dbReference type="PANTHER" id="PTHR21562">
    <property type="entry name" value="NOTUM-RELATED"/>
    <property type="match status" value="1"/>
</dbReference>
<evidence type="ECO:0008006" key="3">
    <source>
        <dbReference type="Google" id="ProtNLM"/>
    </source>
</evidence>
<comment type="caution">
    <text evidence="1">The sequence shown here is derived from an EMBL/GenBank/DDBJ whole genome shotgun (WGS) entry which is preliminary data.</text>
</comment>
<dbReference type="InterPro" id="IPR004963">
    <property type="entry name" value="PAE/NOTUM"/>
</dbReference>
<dbReference type="EMBL" id="JAQMWT010000129">
    <property type="protein sequence ID" value="KAJ8609818.1"/>
    <property type="molecule type" value="Genomic_DNA"/>
</dbReference>
<gene>
    <name evidence="1" type="ORF">CTAYLR_008115</name>
</gene>
<dbReference type="Proteomes" id="UP001230188">
    <property type="component" value="Unassembled WGS sequence"/>
</dbReference>
<name>A0AAD7UJY9_9STRA</name>
<organism evidence="1 2">
    <name type="scientific">Chrysophaeum taylorii</name>
    <dbReference type="NCBI Taxonomy" id="2483200"/>
    <lineage>
        <taxon>Eukaryota</taxon>
        <taxon>Sar</taxon>
        <taxon>Stramenopiles</taxon>
        <taxon>Ochrophyta</taxon>
        <taxon>Pelagophyceae</taxon>
        <taxon>Pelagomonadales</taxon>
        <taxon>Pelagomonadaceae</taxon>
        <taxon>Chrysophaeum</taxon>
    </lineage>
</organism>
<dbReference type="AlphaFoldDB" id="A0AAD7UJY9"/>
<evidence type="ECO:0000313" key="2">
    <source>
        <dbReference type="Proteomes" id="UP001230188"/>
    </source>
</evidence>
<protein>
    <recommendedName>
        <fullName evidence="3">Pectin acetylesterase</fullName>
    </recommendedName>
</protein>